<gene>
    <name evidence="2" type="ORF">GWI33_010410</name>
</gene>
<proteinExistence type="predicted"/>
<organism evidence="2 3">
    <name type="scientific">Rhynchophorus ferrugineus</name>
    <name type="common">Red palm weevil</name>
    <name type="synonym">Curculio ferrugineus</name>
    <dbReference type="NCBI Taxonomy" id="354439"/>
    <lineage>
        <taxon>Eukaryota</taxon>
        <taxon>Metazoa</taxon>
        <taxon>Ecdysozoa</taxon>
        <taxon>Arthropoda</taxon>
        <taxon>Hexapoda</taxon>
        <taxon>Insecta</taxon>
        <taxon>Pterygota</taxon>
        <taxon>Neoptera</taxon>
        <taxon>Endopterygota</taxon>
        <taxon>Coleoptera</taxon>
        <taxon>Polyphaga</taxon>
        <taxon>Cucujiformia</taxon>
        <taxon>Curculionidae</taxon>
        <taxon>Dryophthorinae</taxon>
        <taxon>Rhynchophorus</taxon>
    </lineage>
</organism>
<evidence type="ECO:0000313" key="2">
    <source>
        <dbReference type="EMBL" id="KAF7285620.1"/>
    </source>
</evidence>
<feature type="compositionally biased region" description="Basic and acidic residues" evidence="1">
    <location>
        <begin position="1"/>
        <end position="16"/>
    </location>
</feature>
<feature type="region of interest" description="Disordered" evidence="1">
    <location>
        <begin position="1"/>
        <end position="52"/>
    </location>
</feature>
<reference evidence="2" key="1">
    <citation type="submission" date="2020-08" db="EMBL/GenBank/DDBJ databases">
        <title>Genome sequencing and assembly of the red palm weevil Rhynchophorus ferrugineus.</title>
        <authorList>
            <person name="Dias G.B."/>
            <person name="Bergman C.M."/>
            <person name="Manee M."/>
        </authorList>
    </citation>
    <scope>NUCLEOTIDE SEQUENCE</scope>
    <source>
        <strain evidence="2">AA-2017</strain>
        <tissue evidence="2">Whole larva</tissue>
    </source>
</reference>
<comment type="caution">
    <text evidence="2">The sequence shown here is derived from an EMBL/GenBank/DDBJ whole genome shotgun (WGS) entry which is preliminary data.</text>
</comment>
<evidence type="ECO:0000313" key="3">
    <source>
        <dbReference type="Proteomes" id="UP000625711"/>
    </source>
</evidence>
<dbReference type="EMBL" id="JAACXV010000050">
    <property type="protein sequence ID" value="KAF7285620.1"/>
    <property type="molecule type" value="Genomic_DNA"/>
</dbReference>
<keyword evidence="3" id="KW-1185">Reference proteome</keyword>
<protein>
    <submittedName>
        <fullName evidence="2">Uncharacterized protein</fullName>
    </submittedName>
</protein>
<evidence type="ECO:0000256" key="1">
    <source>
        <dbReference type="SAM" id="MobiDB-lite"/>
    </source>
</evidence>
<dbReference type="Proteomes" id="UP000625711">
    <property type="component" value="Unassembled WGS sequence"/>
</dbReference>
<name>A0A834ISP1_RHYFE</name>
<dbReference type="AlphaFoldDB" id="A0A834ISP1"/>
<sequence>MDRKIGKKDPSHREEGAPASEFSNYRRREGPRKSLVRESARSTGPGRRHGDDAVVETSSAFKIHGGIRTQLKMRPDATTSNDTALISSGRWANGREEMLTFVYSLKNPIGRYNKLI</sequence>
<accession>A0A834ISP1</accession>
<feature type="compositionally biased region" description="Basic and acidic residues" evidence="1">
    <location>
        <begin position="24"/>
        <end position="40"/>
    </location>
</feature>